<dbReference type="FunFam" id="3.30.160.60:FF:000446">
    <property type="entry name" value="Zinc finger protein"/>
    <property type="match status" value="1"/>
</dbReference>
<feature type="non-terminal residue" evidence="11">
    <location>
        <position position="276"/>
    </location>
</feature>
<protein>
    <submittedName>
        <fullName evidence="11">Zinc finger protein</fullName>
    </submittedName>
</protein>
<keyword evidence="2" id="KW-0479">Metal-binding</keyword>
<gene>
    <name evidence="11" type="primary">ZNF577_1</name>
    <name evidence="11" type="ORF">Bhyg_01745</name>
</gene>
<evidence type="ECO:0000256" key="1">
    <source>
        <dbReference type="ARBA" id="ARBA00004123"/>
    </source>
</evidence>
<dbReference type="FunFam" id="3.30.160.60:FF:000624">
    <property type="entry name" value="zinc finger protein 697"/>
    <property type="match status" value="1"/>
</dbReference>
<dbReference type="FunFam" id="3.30.160.60:FF:001450">
    <property type="entry name" value="zinc finger protein 774"/>
    <property type="match status" value="1"/>
</dbReference>
<name>A0A9Q0NA12_9DIPT</name>
<dbReference type="InterPro" id="IPR036236">
    <property type="entry name" value="Znf_C2H2_sf"/>
</dbReference>
<keyword evidence="4 8" id="KW-0863">Zinc-finger</keyword>
<evidence type="ECO:0000313" key="12">
    <source>
        <dbReference type="Proteomes" id="UP001151699"/>
    </source>
</evidence>
<reference evidence="11" key="1">
    <citation type="submission" date="2022-07" db="EMBL/GenBank/DDBJ databases">
        <authorList>
            <person name="Trinca V."/>
            <person name="Uliana J.V.C."/>
            <person name="Torres T.T."/>
            <person name="Ward R.J."/>
            <person name="Monesi N."/>
        </authorList>
    </citation>
    <scope>NUCLEOTIDE SEQUENCE</scope>
    <source>
        <strain evidence="11">HSMRA1968</strain>
        <tissue evidence="11">Whole embryos</tissue>
    </source>
</reference>
<keyword evidence="7" id="KW-0539">Nucleus</keyword>
<dbReference type="Gene3D" id="3.30.160.60">
    <property type="entry name" value="Classic Zinc Finger"/>
    <property type="match status" value="3"/>
</dbReference>
<proteinExistence type="predicted"/>
<evidence type="ECO:0000256" key="4">
    <source>
        <dbReference type="ARBA" id="ARBA00022771"/>
    </source>
</evidence>
<dbReference type="SMART" id="SM00355">
    <property type="entry name" value="ZnF_C2H2"/>
    <property type="match status" value="3"/>
</dbReference>
<dbReference type="Proteomes" id="UP001151699">
    <property type="component" value="Chromosome A"/>
</dbReference>
<evidence type="ECO:0000256" key="8">
    <source>
        <dbReference type="PROSITE-ProRule" id="PRU00042"/>
    </source>
</evidence>
<dbReference type="GO" id="GO:0008270">
    <property type="term" value="F:zinc ion binding"/>
    <property type="evidence" value="ECO:0007669"/>
    <property type="project" value="UniProtKB-KW"/>
</dbReference>
<dbReference type="Pfam" id="PF00096">
    <property type="entry name" value="zf-C2H2"/>
    <property type="match status" value="3"/>
</dbReference>
<evidence type="ECO:0000313" key="11">
    <source>
        <dbReference type="EMBL" id="KAJ6646532.1"/>
    </source>
</evidence>
<sequence length="276" mass="31742">MDVVWIKTEIDDGDIRNEVAVGKTEPQFVVYLSKKFVTCKRLASKNKQNGVTTNKQREGPPGTMDVVWIKTEIDDGDIRNEVAVGKTEPQVDTGEPKDLNVKSEIAGEYANFECSSSGRSTETKNEESTLNHNTRSNKFICDECGKRFNRKAFLERHMLTHRDKKSFACDVCDMQFAQKCYFERHKRSHTGEKPFSCDVCDSKFARKASLQIHQRTHTESDDGREFEDKFNVETQEQMFVDDEEPFDCNETEIHSQMFLRDPSPSTDVNPIKLEET</sequence>
<evidence type="ECO:0000256" key="7">
    <source>
        <dbReference type="ARBA" id="ARBA00023242"/>
    </source>
</evidence>
<comment type="subcellular location">
    <subcellularLocation>
        <location evidence="1">Nucleus</location>
    </subcellularLocation>
</comment>
<dbReference type="PROSITE" id="PS00028">
    <property type="entry name" value="ZINC_FINGER_C2H2_1"/>
    <property type="match status" value="3"/>
</dbReference>
<keyword evidence="3" id="KW-0677">Repeat</keyword>
<dbReference type="PANTHER" id="PTHR24394">
    <property type="entry name" value="ZINC FINGER PROTEIN"/>
    <property type="match status" value="1"/>
</dbReference>
<comment type="caution">
    <text evidence="11">The sequence shown here is derived from an EMBL/GenBank/DDBJ whole genome shotgun (WGS) entry which is preliminary data.</text>
</comment>
<dbReference type="AlphaFoldDB" id="A0A9Q0NA12"/>
<evidence type="ECO:0000259" key="10">
    <source>
        <dbReference type="PROSITE" id="PS50157"/>
    </source>
</evidence>
<dbReference type="GO" id="GO:0005634">
    <property type="term" value="C:nucleus"/>
    <property type="evidence" value="ECO:0007669"/>
    <property type="project" value="UniProtKB-SubCell"/>
</dbReference>
<dbReference type="PROSITE" id="PS50157">
    <property type="entry name" value="ZINC_FINGER_C2H2_2"/>
    <property type="match status" value="3"/>
</dbReference>
<accession>A0A9Q0NA12</accession>
<keyword evidence="6" id="KW-0238">DNA-binding</keyword>
<dbReference type="InterPro" id="IPR013087">
    <property type="entry name" value="Znf_C2H2_type"/>
</dbReference>
<keyword evidence="5" id="KW-0862">Zinc</keyword>
<feature type="domain" description="C2H2-type" evidence="10">
    <location>
        <begin position="195"/>
        <end position="222"/>
    </location>
</feature>
<feature type="domain" description="C2H2-type" evidence="10">
    <location>
        <begin position="167"/>
        <end position="194"/>
    </location>
</feature>
<dbReference type="GO" id="GO:0000981">
    <property type="term" value="F:DNA-binding transcription factor activity, RNA polymerase II-specific"/>
    <property type="evidence" value="ECO:0007669"/>
    <property type="project" value="TreeGrafter"/>
</dbReference>
<evidence type="ECO:0000256" key="2">
    <source>
        <dbReference type="ARBA" id="ARBA00022723"/>
    </source>
</evidence>
<dbReference type="SUPFAM" id="SSF57667">
    <property type="entry name" value="beta-beta-alpha zinc fingers"/>
    <property type="match status" value="2"/>
</dbReference>
<feature type="region of interest" description="Disordered" evidence="9">
    <location>
        <begin position="257"/>
        <end position="276"/>
    </location>
</feature>
<evidence type="ECO:0000256" key="9">
    <source>
        <dbReference type="SAM" id="MobiDB-lite"/>
    </source>
</evidence>
<keyword evidence="12" id="KW-1185">Reference proteome</keyword>
<dbReference type="PANTHER" id="PTHR24394:SF29">
    <property type="entry name" value="MYONEURIN"/>
    <property type="match status" value="1"/>
</dbReference>
<organism evidence="11 12">
    <name type="scientific">Pseudolycoriella hygida</name>
    <dbReference type="NCBI Taxonomy" id="35572"/>
    <lineage>
        <taxon>Eukaryota</taxon>
        <taxon>Metazoa</taxon>
        <taxon>Ecdysozoa</taxon>
        <taxon>Arthropoda</taxon>
        <taxon>Hexapoda</taxon>
        <taxon>Insecta</taxon>
        <taxon>Pterygota</taxon>
        <taxon>Neoptera</taxon>
        <taxon>Endopterygota</taxon>
        <taxon>Diptera</taxon>
        <taxon>Nematocera</taxon>
        <taxon>Sciaroidea</taxon>
        <taxon>Sciaridae</taxon>
        <taxon>Pseudolycoriella</taxon>
    </lineage>
</organism>
<dbReference type="OrthoDB" id="8113227at2759"/>
<dbReference type="EMBL" id="WJQU01000001">
    <property type="protein sequence ID" value="KAJ6646532.1"/>
    <property type="molecule type" value="Genomic_DNA"/>
</dbReference>
<evidence type="ECO:0000256" key="6">
    <source>
        <dbReference type="ARBA" id="ARBA00023125"/>
    </source>
</evidence>
<evidence type="ECO:0000256" key="3">
    <source>
        <dbReference type="ARBA" id="ARBA00022737"/>
    </source>
</evidence>
<feature type="domain" description="C2H2-type" evidence="10">
    <location>
        <begin position="139"/>
        <end position="166"/>
    </location>
</feature>
<dbReference type="GO" id="GO:0003677">
    <property type="term" value="F:DNA binding"/>
    <property type="evidence" value="ECO:0007669"/>
    <property type="project" value="UniProtKB-KW"/>
</dbReference>
<evidence type="ECO:0000256" key="5">
    <source>
        <dbReference type="ARBA" id="ARBA00022833"/>
    </source>
</evidence>